<accession>A0A9W4X4H2</accession>
<dbReference type="Proteomes" id="UP001153678">
    <property type="component" value="Unassembled WGS sequence"/>
</dbReference>
<feature type="compositionally biased region" description="Polar residues" evidence="1">
    <location>
        <begin position="96"/>
        <end position="106"/>
    </location>
</feature>
<protein>
    <submittedName>
        <fullName evidence="2">11494_t:CDS:1</fullName>
    </submittedName>
</protein>
<evidence type="ECO:0000313" key="2">
    <source>
        <dbReference type="EMBL" id="CAI2185898.1"/>
    </source>
</evidence>
<dbReference type="OrthoDB" id="2273669at2759"/>
<keyword evidence="3" id="KW-1185">Reference proteome</keyword>
<feature type="region of interest" description="Disordered" evidence="1">
    <location>
        <begin position="240"/>
        <end position="334"/>
    </location>
</feature>
<comment type="caution">
    <text evidence="2">The sequence shown here is derived from an EMBL/GenBank/DDBJ whole genome shotgun (WGS) entry which is preliminary data.</text>
</comment>
<feature type="region of interest" description="Disordered" evidence="1">
    <location>
        <begin position="50"/>
        <end position="175"/>
    </location>
</feature>
<feature type="compositionally biased region" description="Low complexity" evidence="1">
    <location>
        <begin position="311"/>
        <end position="326"/>
    </location>
</feature>
<feature type="compositionally biased region" description="Polar residues" evidence="1">
    <location>
        <begin position="148"/>
        <end position="172"/>
    </location>
</feature>
<evidence type="ECO:0000313" key="3">
    <source>
        <dbReference type="Proteomes" id="UP001153678"/>
    </source>
</evidence>
<gene>
    <name evidence="2" type="ORF">FWILDA_LOCUS12307</name>
</gene>
<organism evidence="2 3">
    <name type="scientific">Funneliformis geosporum</name>
    <dbReference type="NCBI Taxonomy" id="1117311"/>
    <lineage>
        <taxon>Eukaryota</taxon>
        <taxon>Fungi</taxon>
        <taxon>Fungi incertae sedis</taxon>
        <taxon>Mucoromycota</taxon>
        <taxon>Glomeromycotina</taxon>
        <taxon>Glomeromycetes</taxon>
        <taxon>Glomerales</taxon>
        <taxon>Glomeraceae</taxon>
        <taxon>Funneliformis</taxon>
    </lineage>
</organism>
<feature type="compositionally biased region" description="Polar residues" evidence="1">
    <location>
        <begin position="116"/>
        <end position="139"/>
    </location>
</feature>
<name>A0A9W4X4H2_9GLOM</name>
<sequence>MQNPNDWGDVNGNSKQQTQIDEVIDVFKNLVATANSGAILASTWQTTPAISENQSMDSRRNKSFNRNQGSIDKRGPADGYKNKGGEDNSRAHWRDASSSTSNQDGNAWNKKKEEASWNSNWNNTDYSTNNTRYPNSYTDNGDGYPDLNNGTNADGSNNKDANINSHQNTWDNKQGYDDQFETDQNSEEINQDTIKLRLNAWHNLGTNIKDRDDGLGTGQLHRQGRNFIPVDEAVVLAIQQKGKSYKKPRSRSEKFTPPKTKNLPTKREEKPHIMQPPKSSAQSFQPNNPYIPKTNVSQKTPVTQKTVETMTPAKSPKTSQTPPSSKLQSSWEKPQLVNTPFWDIPIKSTPQSVQNPSPPRNPSTNEVITNQYQQDFGLPYIPPEFDSTPYRNKLSPLPTNGNNEPEQDYRENTIDEGNYEPDNDFDNHQNVYYEEDSDVVQVDEFDQYDRYQEINKTKALSPMSRHVDRGNLLLTINVELSENRTVPIEVHDNDDPSDLAREFCNLWKVTNPVVEPALICLIKEEKEKRLGCYN</sequence>
<proteinExistence type="predicted"/>
<feature type="region of interest" description="Disordered" evidence="1">
    <location>
        <begin position="346"/>
        <end position="366"/>
    </location>
</feature>
<reference evidence="2" key="1">
    <citation type="submission" date="2022-08" db="EMBL/GenBank/DDBJ databases">
        <authorList>
            <person name="Kallberg Y."/>
            <person name="Tangrot J."/>
            <person name="Rosling A."/>
        </authorList>
    </citation>
    <scope>NUCLEOTIDE SEQUENCE</scope>
    <source>
        <strain evidence="2">Wild A</strain>
    </source>
</reference>
<feature type="compositionally biased region" description="Basic and acidic residues" evidence="1">
    <location>
        <begin position="71"/>
        <end position="95"/>
    </location>
</feature>
<dbReference type="EMBL" id="CAMKVN010003910">
    <property type="protein sequence ID" value="CAI2185898.1"/>
    <property type="molecule type" value="Genomic_DNA"/>
</dbReference>
<evidence type="ECO:0000256" key="1">
    <source>
        <dbReference type="SAM" id="MobiDB-lite"/>
    </source>
</evidence>
<feature type="compositionally biased region" description="Polar residues" evidence="1">
    <location>
        <begin position="277"/>
        <end position="309"/>
    </location>
</feature>
<dbReference type="AlphaFoldDB" id="A0A9W4X4H2"/>